<evidence type="ECO:0000259" key="4">
    <source>
        <dbReference type="Pfam" id="PF07804"/>
    </source>
</evidence>
<feature type="domain" description="HipA-like C-terminal" evidence="4">
    <location>
        <begin position="147"/>
        <end position="385"/>
    </location>
</feature>
<organism evidence="6">
    <name type="scientific">Burkholderia orbicola (strain AU 1054)</name>
    <dbReference type="NCBI Taxonomy" id="331271"/>
    <lineage>
        <taxon>Bacteria</taxon>
        <taxon>Pseudomonadati</taxon>
        <taxon>Pseudomonadota</taxon>
        <taxon>Betaproteobacteria</taxon>
        <taxon>Burkholderiales</taxon>
        <taxon>Burkholderiaceae</taxon>
        <taxon>Burkholderia</taxon>
        <taxon>Burkholderia cepacia complex</taxon>
        <taxon>Burkholderia orbicola</taxon>
    </lineage>
</organism>
<evidence type="ECO:0000259" key="5">
    <source>
        <dbReference type="Pfam" id="PF13657"/>
    </source>
</evidence>
<name>A0A0H2XN51_BURO1</name>
<proteinExistence type="inferred from homology"/>
<dbReference type="Gene3D" id="1.10.1070.20">
    <property type="match status" value="1"/>
</dbReference>
<dbReference type="AlphaFoldDB" id="A0A0H2XN51"/>
<comment type="similarity">
    <text evidence="1">Belongs to the HipA Ser/Thr kinase family.</text>
</comment>
<dbReference type="PANTHER" id="PTHR37419:SF1">
    <property type="entry name" value="SERINE_THREONINE-PROTEIN KINASE TOXIN HIPA"/>
    <property type="match status" value="1"/>
</dbReference>
<evidence type="ECO:0000256" key="1">
    <source>
        <dbReference type="ARBA" id="ARBA00010164"/>
    </source>
</evidence>
<keyword evidence="2" id="KW-0808">Transferase</keyword>
<dbReference type="InterPro" id="IPR012893">
    <property type="entry name" value="HipA-like_C"/>
</dbReference>
<feature type="domain" description="HipA N-terminal subdomain 1" evidence="5">
    <location>
        <begin position="9"/>
        <end position="107"/>
    </location>
</feature>
<evidence type="ECO:0000256" key="3">
    <source>
        <dbReference type="ARBA" id="ARBA00022777"/>
    </source>
</evidence>
<accession>A0A0H2XN51</accession>
<dbReference type="GO" id="GO:0005829">
    <property type="term" value="C:cytosol"/>
    <property type="evidence" value="ECO:0007669"/>
    <property type="project" value="TreeGrafter"/>
</dbReference>
<evidence type="ECO:0000313" key="6">
    <source>
        <dbReference type="EMBL" id="ABF76158.1"/>
    </source>
</evidence>
<dbReference type="PANTHER" id="PTHR37419">
    <property type="entry name" value="SERINE/THREONINE-PROTEIN KINASE TOXIN HIPA"/>
    <property type="match status" value="1"/>
</dbReference>
<dbReference type="Pfam" id="PF13657">
    <property type="entry name" value="Couple_hipA"/>
    <property type="match status" value="1"/>
</dbReference>
<dbReference type="Pfam" id="PF07804">
    <property type="entry name" value="HipA_C"/>
    <property type="match status" value="1"/>
</dbReference>
<dbReference type="GO" id="GO:0004674">
    <property type="term" value="F:protein serine/threonine kinase activity"/>
    <property type="evidence" value="ECO:0007669"/>
    <property type="project" value="TreeGrafter"/>
</dbReference>
<sequence>MAARTLIASANGVRMGTLTDDKGIWSFAYDPQWLASPVAYPLSPAFPLRAGVFTDTSTDRPVQWFFDNLLPEEGMRTSLAREAKVDAADAWGLLAYFGRESAGALTLLADGEQETPGGLQPLPLDELERRIQAMPERALTATAPKRMSAAGAQQKLLLVLRGDAPDYALLEPVGSEPSMHLLKPDMRAAGYPHSAINEFFCMQLAKKMGLDVPDVHFLRAPSACYVIDRFDRDVASEPAARVHTIDAMQLLNYDRGFKYQRANAQELARAIERTSTRALTRLSVFRWTVFNVVVGNADAHLKNLSFFVDARGYRLAPFYDIVSTVVYHTPTHRPDHRGDHWPHCELTMPLGNATRFVDIDANALVAFGQALGLRDKAAASELQRFLEPLDRHVEQTLDEVRNIAHPDAGEMRLLNSIVAMPIAEMGRALRQARG</sequence>
<evidence type="ECO:0000256" key="2">
    <source>
        <dbReference type="ARBA" id="ARBA00022679"/>
    </source>
</evidence>
<dbReference type="NCBIfam" id="TIGR03071">
    <property type="entry name" value="couple_hipA"/>
    <property type="match status" value="1"/>
</dbReference>
<dbReference type="EMBL" id="CP000378">
    <property type="protein sequence ID" value="ABF76158.1"/>
    <property type="molecule type" value="Genomic_DNA"/>
</dbReference>
<keyword evidence="3" id="KW-0418">Kinase</keyword>
<protein>
    <submittedName>
        <fullName evidence="6">HipA-like protein</fullName>
    </submittedName>
</protein>
<reference evidence="6" key="1">
    <citation type="submission" date="2006-05" db="EMBL/GenBank/DDBJ databases">
        <title>Complete sequence of chromosome 1 of Burkholderia cenocepacia AU 1054.</title>
        <authorList>
            <consortium name="US DOE Joint Genome Institute"/>
            <person name="Copeland A."/>
            <person name="Lucas S."/>
            <person name="Lapidus A."/>
            <person name="Barry K."/>
            <person name="Detter J.C."/>
            <person name="Glavina del Rio T."/>
            <person name="Hammon N."/>
            <person name="Israni S."/>
            <person name="Dalin E."/>
            <person name="Tice H."/>
            <person name="Pitluck S."/>
            <person name="Chain P."/>
            <person name="Malfatti S."/>
            <person name="Shin M."/>
            <person name="Vergez L."/>
            <person name="Schmutz J."/>
            <person name="Larimer F."/>
            <person name="Land M."/>
            <person name="Hauser L."/>
            <person name="Kyrpides N."/>
            <person name="Lykidis A."/>
            <person name="LiPuma J.J."/>
            <person name="Konstantinidis K."/>
            <person name="Tiedje J.M."/>
            <person name="Richardson P."/>
        </authorList>
    </citation>
    <scope>NUCLEOTIDE SEQUENCE [LARGE SCALE GENOMIC DNA]</scope>
    <source>
        <strain evidence="6">AU 1054</strain>
    </source>
</reference>
<dbReference type="InterPro" id="IPR052028">
    <property type="entry name" value="HipA_Ser/Thr_kinase"/>
</dbReference>
<dbReference type="HOGENOM" id="CLU_030167_1_0_4"/>
<dbReference type="InterPro" id="IPR017508">
    <property type="entry name" value="HipA_N1"/>
</dbReference>
<gene>
    <name evidence="6" type="ordered locus">Bcen_1252</name>
</gene>